<evidence type="ECO:0000313" key="1">
    <source>
        <dbReference type="EMBL" id="RMW99058.1"/>
    </source>
</evidence>
<name>A0A3M6Q9H7_9BURK</name>
<dbReference type="EMBL" id="RDQL01000009">
    <property type="protein sequence ID" value="RMW99058.1"/>
    <property type="molecule type" value="Genomic_DNA"/>
</dbReference>
<sequence>MPPPPQPPPPVDSGCDPARYPALPAGQTYAVEQIVNQPAPGKIGRTSKFVAAGFGIPANQGYGDIHLTPLDARHPGEKMRLQITHRSGCSHIVMNHLQATLHDDETVASFFRNFMSSDREIAQRYVLEGFSYYSQDNNEPKKVEFHIDPAKYPTATVFDASTLRICRVFFNTFVTSSQCYDTQVRRAGDWVIAQAEVPGDGDLALTSTQPRGITTHATTPPVAGIEPPAHKPEANPAVPKAPNHPQSCGPHYPAIPPGQTFAATQVQNQPLAAGGVGAFSQFALAGTDIPVDKGYGSLRISPVDAYSKVVQFMRLDMAALTDCAWGRLSNVQRTLHAQDTVASFARHKQFTSGQEFLPLYVIEAFAYQGYDPHITKRVTIQVDSHKYPDGVAYSDRLKLCRLRYRAETTEVQCSPARASGHGSLKFMNINAEFTDANAYGTWALHDEEYVLVSTHSRGRDTLAQPSMP</sequence>
<accession>A0A3M6Q9H7</accession>
<protein>
    <submittedName>
        <fullName evidence="1">Uncharacterized protein</fullName>
    </submittedName>
</protein>
<reference evidence="1 2" key="1">
    <citation type="submission" date="2018-10" db="EMBL/GenBank/DDBJ databases">
        <title>Comamonadaceae CDC group NO-1 genome sequencing and assembly.</title>
        <authorList>
            <person name="Bernier A.-M."/>
            <person name="Bernard K."/>
        </authorList>
    </citation>
    <scope>NUCLEOTIDE SEQUENCE [LARGE SCALE GENOMIC DNA]</scope>
    <source>
        <strain evidence="1 2">NML161473</strain>
    </source>
</reference>
<gene>
    <name evidence="1" type="ORF">EBQ25_08200</name>
</gene>
<keyword evidence="2" id="KW-1185">Reference proteome</keyword>
<organism evidence="1 2">
    <name type="scientific">Allofranklinella schreckenbergeri</name>
    <dbReference type="NCBI Taxonomy" id="1076744"/>
    <lineage>
        <taxon>Bacteria</taxon>
        <taxon>Pseudomonadati</taxon>
        <taxon>Pseudomonadota</taxon>
        <taxon>Betaproteobacteria</taxon>
        <taxon>Burkholderiales</taxon>
        <taxon>Comamonadaceae</taxon>
        <taxon>Allofranklinella</taxon>
    </lineage>
</organism>
<dbReference type="AlphaFoldDB" id="A0A3M6Q9H7"/>
<dbReference type="Proteomes" id="UP000267035">
    <property type="component" value="Unassembled WGS sequence"/>
</dbReference>
<evidence type="ECO:0000313" key="2">
    <source>
        <dbReference type="Proteomes" id="UP000267035"/>
    </source>
</evidence>
<comment type="caution">
    <text evidence="1">The sequence shown here is derived from an EMBL/GenBank/DDBJ whole genome shotgun (WGS) entry which is preliminary data.</text>
</comment>
<proteinExistence type="predicted"/>